<evidence type="ECO:0000259" key="7">
    <source>
        <dbReference type="SMART" id="SM00291"/>
    </source>
</evidence>
<dbReference type="EMBL" id="BDQV01000553">
    <property type="protein sequence ID" value="GAY66207.1"/>
    <property type="molecule type" value="Genomic_DNA"/>
</dbReference>
<feature type="domain" description="ZZ-type" evidence="7">
    <location>
        <begin position="220"/>
        <end position="265"/>
    </location>
</feature>
<feature type="domain" description="Zinc finger PHD-type" evidence="6">
    <location>
        <begin position="225"/>
        <end position="283"/>
    </location>
</feature>
<sequence length="1179" mass="136096">MEIKYFVHEHPLTLCEDNNNGQILCELCGNPCFGESYSCTNCGVYANPCSACNKEVTSGSFYICEMCWPQSPLFHQSCVDLEEDICITHYRPHCVLHFERESSDEPEELDCDFCRQTHREFKYCCGDCDFQIGVGCASMLSKYHQGQQHVEHRSHRHPLTLMKLHDIDMNCKLCSKSINGPAYGCAPCEFYIHNSCRDEFPQEIRHPFHPRHSLQLLDGEPNRYHCDACQFNIQGLRYRCDMCDFDLHLECSSLKPNVEYKGHQHLLILIENMFYHSICEACGFGIEGVYSTRCVRCDLDFHVQCGSDLLPPSVLHKDHEHPLIENNEAIGSKDDSQLHFCNVCGKENNPKYPFYCCVECKYFAHVRCAITEIQYDEKGKLRHFSHRHILILHEIHKNGDDTFCHGCRRAIQGPTYGCAPCKFYLHKSCVDLPRQIHHQSHEHYLTLERSELLVEQSTCHACGKHFDGFIYHCDSCNKFDLDIVCASEHPAVNLAVYNRGCESHEGQERMGHFSHEHHLVALEIVNVHCKLCNKNIDGQCYGCVECEFYIHNSCGELPREVRHPFHQRHPLTLLVAEESMYRCDACRFEIQGFRYRCDACDFDLHPDCISLKANIKYSGHEHLLTLIENMFYDGECEACGFTTDGASFLRCIECKLNFHVEYCGPHSPPPTVMVIQHEHHLTLLTETLAEDNSDQSYCTVCEKEINPEHPTYCCADCKCYAHPGCVIAELQDDERQKATKHFSHEHLLFLYENERNDDTNCYGCFKNIQANDLVYGCDPCRFYLHKSCAGLPKERQHPFHRHPLFLSDCFGKCNTCRKGVRGFCYLCEDCHFVLDLDCSSLLPLIKLESVHDKHTLTFFRKLYGTPECEICKSYNIPPDELTPLDLSYICCVKCNLNWHLLCFEMPQTIDHHSHLHSLTLKDKCVELSSHCYDDKYYCDFCETIRDGRECVYHCENCNFVVDLECVFSEGMQFLEGKSKDVQRRSVGKSRLTYSYKYIFENLTPEEKRTMESTQEGILEEPENTQEGTHEDIFKELKNIDDRISKKRLSSAKCLLKCVAKEHVQGLLQLGYIDKDAGLVLVDVEGYKINPNLAPVLNKLLYNHGDIGASCPLTPKLKTIVLITLCAIMEIMNTTNVRNIDVSSLIMWWCLLKLVQKAGFKVDFALDLLKRIARDFFKKK</sequence>
<dbReference type="InterPro" id="IPR000433">
    <property type="entry name" value="Znf_ZZ"/>
</dbReference>
<organism evidence="8 9">
    <name type="scientific">Citrus unshiu</name>
    <name type="common">Satsuma mandarin</name>
    <name type="synonym">Citrus nobilis var. unshiu</name>
    <dbReference type="NCBI Taxonomy" id="55188"/>
    <lineage>
        <taxon>Eukaryota</taxon>
        <taxon>Viridiplantae</taxon>
        <taxon>Streptophyta</taxon>
        <taxon>Embryophyta</taxon>
        <taxon>Tracheophyta</taxon>
        <taxon>Spermatophyta</taxon>
        <taxon>Magnoliopsida</taxon>
        <taxon>eudicotyledons</taxon>
        <taxon>Gunneridae</taxon>
        <taxon>Pentapetalae</taxon>
        <taxon>rosids</taxon>
        <taxon>malvids</taxon>
        <taxon>Sapindales</taxon>
        <taxon>Rutaceae</taxon>
        <taxon>Aurantioideae</taxon>
        <taxon>Citrus</taxon>
    </lineage>
</organism>
<feature type="domain" description="Phorbol-ester/DAG-type" evidence="5">
    <location>
        <begin position="569"/>
        <end position="614"/>
    </location>
</feature>
<dbReference type="SMART" id="SM00291">
    <property type="entry name" value="ZnF_ZZ"/>
    <property type="match status" value="3"/>
</dbReference>
<keyword evidence="3" id="KW-0863">Zinc-finger</keyword>
<evidence type="ECO:0008006" key="10">
    <source>
        <dbReference type="Google" id="ProtNLM"/>
    </source>
</evidence>
<feature type="domain" description="Phorbol-ester/DAG-type" evidence="5">
    <location>
        <begin position="677"/>
        <end position="731"/>
    </location>
</feature>
<evidence type="ECO:0000313" key="9">
    <source>
        <dbReference type="Proteomes" id="UP000236630"/>
    </source>
</evidence>
<evidence type="ECO:0000256" key="3">
    <source>
        <dbReference type="ARBA" id="ARBA00022771"/>
    </source>
</evidence>
<dbReference type="PANTHER" id="PTHR46288">
    <property type="entry name" value="PHORBOL-ESTER/DAG-TYPE DOMAIN-CONTAINING PROTEIN"/>
    <property type="match status" value="1"/>
</dbReference>
<dbReference type="Pfam" id="PF03107">
    <property type="entry name" value="C1_2"/>
    <property type="match status" value="8"/>
</dbReference>
<dbReference type="AlphaFoldDB" id="A0A2H5QNK0"/>
<feature type="domain" description="Zinc finger PHD-type" evidence="6">
    <location>
        <begin position="867"/>
        <end position="942"/>
    </location>
</feature>
<dbReference type="SMART" id="SM00249">
    <property type="entry name" value="PHD"/>
    <property type="match status" value="7"/>
</dbReference>
<protein>
    <recommendedName>
        <fullName evidence="10">Phorbol-ester/DAG-type domain-containing protein</fullName>
    </recommendedName>
</protein>
<keyword evidence="1" id="KW-0479">Metal-binding</keyword>
<feature type="domain" description="ZZ-type" evidence="7">
    <location>
        <begin position="453"/>
        <end position="494"/>
    </location>
</feature>
<feature type="domain" description="Phorbol-ester/DAG-type" evidence="5">
    <location>
        <begin position="386"/>
        <end position="440"/>
    </location>
</feature>
<evidence type="ECO:0000259" key="5">
    <source>
        <dbReference type="SMART" id="SM00109"/>
    </source>
</evidence>
<name>A0A2H5QNK0_CITUN</name>
<feature type="domain" description="Phorbol-ester/DAG-type" evidence="5">
    <location>
        <begin position="744"/>
        <end position="794"/>
    </location>
</feature>
<keyword evidence="2" id="KW-0677">Repeat</keyword>
<evidence type="ECO:0000256" key="1">
    <source>
        <dbReference type="ARBA" id="ARBA00022723"/>
    </source>
</evidence>
<feature type="domain" description="Zinc finger PHD-type" evidence="6">
    <location>
        <begin position="403"/>
        <end position="463"/>
    </location>
</feature>
<keyword evidence="4" id="KW-0862">Zinc</keyword>
<evidence type="ECO:0000313" key="8">
    <source>
        <dbReference type="EMBL" id="GAY66207.1"/>
    </source>
</evidence>
<feature type="domain" description="Zinc finger PHD-type" evidence="6">
    <location>
        <begin position="528"/>
        <end position="587"/>
    </location>
</feature>
<dbReference type="PANTHER" id="PTHR46288:SF70">
    <property type="entry name" value="CYSTEINE_HISTIDINE-RICH C1 DOMAIN FAMILY PROTEIN"/>
    <property type="match status" value="1"/>
</dbReference>
<dbReference type="STRING" id="55188.A0A2H5QNK0"/>
<dbReference type="Gene3D" id="3.30.60.20">
    <property type="match status" value="1"/>
</dbReference>
<dbReference type="Proteomes" id="UP000236630">
    <property type="component" value="Unassembled WGS sequence"/>
</dbReference>
<evidence type="ECO:0000259" key="6">
    <source>
        <dbReference type="SMART" id="SM00249"/>
    </source>
</evidence>
<dbReference type="InterPro" id="IPR002219">
    <property type="entry name" value="PKC_DAG/PE"/>
</dbReference>
<gene>
    <name evidence="8" type="ORF">CUMW_246920</name>
</gene>
<evidence type="ECO:0000256" key="4">
    <source>
        <dbReference type="ARBA" id="ARBA00022833"/>
    </source>
</evidence>
<feature type="domain" description="Zinc finger PHD-type" evidence="6">
    <location>
        <begin position="340"/>
        <end position="387"/>
    </location>
</feature>
<feature type="domain" description="Phorbol-ester/DAG-type" evidence="5">
    <location>
        <begin position="797"/>
        <end position="844"/>
    </location>
</feature>
<dbReference type="GO" id="GO:0008270">
    <property type="term" value="F:zinc ion binding"/>
    <property type="evidence" value="ECO:0007669"/>
    <property type="project" value="UniProtKB-KW"/>
</dbReference>
<feature type="domain" description="Zinc finger PHD-type" evidence="6">
    <location>
        <begin position="48"/>
        <end position="115"/>
    </location>
</feature>
<dbReference type="InterPro" id="IPR043145">
    <property type="entry name" value="Znf_ZZ_sf"/>
</dbReference>
<accession>A0A2H5QNK0</accession>
<dbReference type="Gene3D" id="3.30.60.90">
    <property type="match status" value="2"/>
</dbReference>
<dbReference type="InterPro" id="IPR004146">
    <property type="entry name" value="DC1"/>
</dbReference>
<feature type="domain" description="Zinc finger PHD-type" evidence="6">
    <location>
        <begin position="697"/>
        <end position="742"/>
    </location>
</feature>
<dbReference type="SUPFAM" id="SSF57889">
    <property type="entry name" value="Cysteine-rich domain"/>
    <property type="match status" value="8"/>
</dbReference>
<reference evidence="8 9" key="1">
    <citation type="journal article" date="2017" name="Front. Genet.">
        <title>Draft sequencing of the heterozygous diploid genome of Satsuma (Citrus unshiu Marc.) using a hybrid assembly approach.</title>
        <authorList>
            <person name="Shimizu T."/>
            <person name="Tanizawa Y."/>
            <person name="Mochizuki T."/>
            <person name="Nagasaki H."/>
            <person name="Yoshioka T."/>
            <person name="Toyoda A."/>
            <person name="Fujiyama A."/>
            <person name="Kaminuma E."/>
            <person name="Nakamura Y."/>
        </authorList>
    </citation>
    <scope>NUCLEOTIDE SEQUENCE [LARGE SCALE GENOMIC DNA]</scope>
    <source>
        <strain evidence="9">cv. Miyagawa wase</strain>
    </source>
</reference>
<keyword evidence="9" id="KW-1185">Reference proteome</keyword>
<feature type="domain" description="Phorbol-ester/DAG-type" evidence="5">
    <location>
        <begin position="157"/>
        <end position="202"/>
    </location>
</feature>
<comment type="caution">
    <text evidence="8">The sequence shown here is derived from an EMBL/GenBank/DDBJ whole genome shotgun (WGS) entry which is preliminary data.</text>
</comment>
<dbReference type="SMART" id="SM00109">
    <property type="entry name" value="C1"/>
    <property type="match status" value="6"/>
</dbReference>
<dbReference type="InterPro" id="IPR046349">
    <property type="entry name" value="C1-like_sf"/>
</dbReference>
<feature type="domain" description="ZZ-type" evidence="7">
    <location>
        <begin position="577"/>
        <end position="619"/>
    </location>
</feature>
<evidence type="ECO:0000256" key="2">
    <source>
        <dbReference type="ARBA" id="ARBA00022737"/>
    </source>
</evidence>
<proteinExistence type="predicted"/>
<dbReference type="InterPro" id="IPR001965">
    <property type="entry name" value="Znf_PHD"/>
</dbReference>